<protein>
    <submittedName>
        <fullName evidence="2">RING/FYVE/PHD zinc finger superfamily protein</fullName>
    </submittedName>
</protein>
<comment type="caution">
    <text evidence="2">The sequence shown here is derived from an EMBL/GenBank/DDBJ whole genome shotgun (WGS) entry which is preliminary data.</text>
</comment>
<name>A0A5A7QBM8_STRAF</name>
<evidence type="ECO:0000256" key="1">
    <source>
        <dbReference type="SAM" id="SignalP"/>
    </source>
</evidence>
<feature type="chain" id="PRO_5022927954" evidence="1">
    <location>
        <begin position="27"/>
        <end position="168"/>
    </location>
</feature>
<dbReference type="EMBL" id="BKCP01006404">
    <property type="protein sequence ID" value="GER42610.1"/>
    <property type="molecule type" value="Genomic_DNA"/>
</dbReference>
<organism evidence="2 3">
    <name type="scientific">Striga asiatica</name>
    <name type="common">Asiatic witchweed</name>
    <name type="synonym">Buchnera asiatica</name>
    <dbReference type="NCBI Taxonomy" id="4170"/>
    <lineage>
        <taxon>Eukaryota</taxon>
        <taxon>Viridiplantae</taxon>
        <taxon>Streptophyta</taxon>
        <taxon>Embryophyta</taxon>
        <taxon>Tracheophyta</taxon>
        <taxon>Spermatophyta</taxon>
        <taxon>Magnoliopsida</taxon>
        <taxon>eudicotyledons</taxon>
        <taxon>Gunneridae</taxon>
        <taxon>Pentapetalae</taxon>
        <taxon>asterids</taxon>
        <taxon>lamiids</taxon>
        <taxon>Lamiales</taxon>
        <taxon>Orobanchaceae</taxon>
        <taxon>Buchnereae</taxon>
        <taxon>Striga</taxon>
    </lineage>
</organism>
<proteinExistence type="predicted"/>
<accession>A0A5A7QBM8</accession>
<keyword evidence="3" id="KW-1185">Reference proteome</keyword>
<dbReference type="Proteomes" id="UP000325081">
    <property type="component" value="Unassembled WGS sequence"/>
</dbReference>
<evidence type="ECO:0000313" key="2">
    <source>
        <dbReference type="EMBL" id="GER42610.1"/>
    </source>
</evidence>
<gene>
    <name evidence="2" type="ORF">STAS_19403</name>
</gene>
<dbReference type="AlphaFoldDB" id="A0A5A7QBM8"/>
<feature type="signal peptide" evidence="1">
    <location>
        <begin position="1"/>
        <end position="26"/>
    </location>
</feature>
<reference evidence="3" key="1">
    <citation type="journal article" date="2019" name="Curr. Biol.">
        <title>Genome Sequence of Striga asiatica Provides Insight into the Evolution of Plant Parasitism.</title>
        <authorList>
            <person name="Yoshida S."/>
            <person name="Kim S."/>
            <person name="Wafula E.K."/>
            <person name="Tanskanen J."/>
            <person name="Kim Y.M."/>
            <person name="Honaas L."/>
            <person name="Yang Z."/>
            <person name="Spallek T."/>
            <person name="Conn C.E."/>
            <person name="Ichihashi Y."/>
            <person name="Cheong K."/>
            <person name="Cui S."/>
            <person name="Der J.P."/>
            <person name="Gundlach H."/>
            <person name="Jiao Y."/>
            <person name="Hori C."/>
            <person name="Ishida J.K."/>
            <person name="Kasahara H."/>
            <person name="Kiba T."/>
            <person name="Kim M.S."/>
            <person name="Koo N."/>
            <person name="Laohavisit A."/>
            <person name="Lee Y.H."/>
            <person name="Lumba S."/>
            <person name="McCourt P."/>
            <person name="Mortimer J.C."/>
            <person name="Mutuku J.M."/>
            <person name="Nomura T."/>
            <person name="Sasaki-Sekimoto Y."/>
            <person name="Seto Y."/>
            <person name="Wang Y."/>
            <person name="Wakatake T."/>
            <person name="Sakakibara H."/>
            <person name="Demura T."/>
            <person name="Yamaguchi S."/>
            <person name="Yoneyama K."/>
            <person name="Manabe R.I."/>
            <person name="Nelson D.C."/>
            <person name="Schulman A.H."/>
            <person name="Timko M.P."/>
            <person name="dePamphilis C.W."/>
            <person name="Choi D."/>
            <person name="Shirasu K."/>
        </authorList>
    </citation>
    <scope>NUCLEOTIDE SEQUENCE [LARGE SCALE GENOMIC DNA]</scope>
    <source>
        <strain evidence="3">cv. UVA1</strain>
    </source>
</reference>
<evidence type="ECO:0000313" key="3">
    <source>
        <dbReference type="Proteomes" id="UP000325081"/>
    </source>
</evidence>
<sequence length="168" mass="18958">MNSKPKIIANISILLMVIINLDESQAIKKWTRESPSASPQLYFHKEFEKHSTKGNPIVTKKISEDNDLIEKNCVIYTPPVPDDDYVESQGCYVNMATPYSNDIANVLCSGKIDIDNLMASEECSMIGILGKDCWFGEFSEDVIKRHHCQEDLDLIKDRATQIYHGCVG</sequence>
<keyword evidence="1" id="KW-0732">Signal</keyword>